<dbReference type="Proteomes" id="UP000565205">
    <property type="component" value="Unassembled WGS sequence"/>
</dbReference>
<dbReference type="Proteomes" id="UP000557688">
    <property type="component" value="Unassembled WGS sequence"/>
</dbReference>
<dbReference type="InterPro" id="IPR003812">
    <property type="entry name" value="Fido"/>
</dbReference>
<evidence type="ECO:0000259" key="2">
    <source>
        <dbReference type="PROSITE" id="PS51459"/>
    </source>
</evidence>
<feature type="region of interest" description="Disordered" evidence="1">
    <location>
        <begin position="238"/>
        <end position="275"/>
    </location>
</feature>
<organism evidence="3 5">
    <name type="scientific">Endobacter medicaginis</name>
    <dbReference type="NCBI Taxonomy" id="1181271"/>
    <lineage>
        <taxon>Bacteria</taxon>
        <taxon>Pseudomonadati</taxon>
        <taxon>Pseudomonadota</taxon>
        <taxon>Alphaproteobacteria</taxon>
        <taxon>Acetobacterales</taxon>
        <taxon>Acetobacteraceae</taxon>
        <taxon>Endobacter</taxon>
    </lineage>
</organism>
<name>A0A839V4R7_9PROT</name>
<dbReference type="SUPFAM" id="SSF140931">
    <property type="entry name" value="Fic-like"/>
    <property type="match status" value="1"/>
</dbReference>
<reference evidence="4 6" key="1">
    <citation type="submission" date="2020-06" db="EMBL/GenBank/DDBJ databases">
        <title>Description of novel acetic acid bacteria.</title>
        <authorList>
            <person name="Sombolestani A."/>
        </authorList>
    </citation>
    <scope>NUCLEOTIDE SEQUENCE [LARGE SCALE GENOMIC DNA]</scope>
    <source>
        <strain evidence="4 6">LMG 26838</strain>
    </source>
</reference>
<evidence type="ECO:0000313" key="4">
    <source>
        <dbReference type="EMBL" id="NVN29431.1"/>
    </source>
</evidence>
<dbReference type="EMBL" id="JACHXV010000045">
    <property type="protein sequence ID" value="MBB3175560.1"/>
    <property type="molecule type" value="Genomic_DNA"/>
</dbReference>
<comment type="caution">
    <text evidence="3">The sequence shown here is derived from an EMBL/GenBank/DDBJ whole genome shotgun (WGS) entry which is preliminary data.</text>
</comment>
<dbReference type="Gene3D" id="1.10.3290.10">
    <property type="entry name" value="Fido-like domain"/>
    <property type="match status" value="1"/>
</dbReference>
<feature type="compositionally biased region" description="Polar residues" evidence="1">
    <location>
        <begin position="246"/>
        <end position="256"/>
    </location>
</feature>
<accession>A0A839V4R7</accession>
<dbReference type="InterPro" id="IPR036597">
    <property type="entry name" value="Fido-like_dom_sf"/>
</dbReference>
<keyword evidence="5" id="KW-1185">Reference proteome</keyword>
<reference evidence="3 5" key="2">
    <citation type="submission" date="2020-08" db="EMBL/GenBank/DDBJ databases">
        <title>Genomic Encyclopedia of Type Strains, Phase III (KMG-III): the genomes of soil and plant-associated and newly described type strains.</title>
        <authorList>
            <person name="Whitman W."/>
        </authorList>
    </citation>
    <scope>NUCLEOTIDE SEQUENCE [LARGE SCALE GENOMIC DNA]</scope>
    <source>
        <strain evidence="3 5">CECT 8088</strain>
    </source>
</reference>
<evidence type="ECO:0000313" key="5">
    <source>
        <dbReference type="Proteomes" id="UP000557688"/>
    </source>
</evidence>
<evidence type="ECO:0000256" key="1">
    <source>
        <dbReference type="SAM" id="MobiDB-lite"/>
    </source>
</evidence>
<dbReference type="RefSeq" id="WP_176622148.1">
    <property type="nucleotide sequence ID" value="NZ_JABXXQ010000036.1"/>
</dbReference>
<dbReference type="PROSITE" id="PS51459">
    <property type="entry name" value="FIDO"/>
    <property type="match status" value="1"/>
</dbReference>
<dbReference type="AlphaFoldDB" id="A0A839V4R7"/>
<sequence>MTGDEAREAKLVFARLKELHEAPLRGRFDLAHLKANHAYIFQDLPHHHPGKVRPDTHAWSKLRKLEDQPSFYAVPYESVDVAGKAAAILDEFGGSDRLRGMDRNAFARTMASLYGDLDRAHCFFEGNSRTLREFTRTLALDAGWLLDWTPAGAGAAARNRLYLARDIAVLERAYPGLTEERAMRTSDRAEYEAWFMIEQVKTASRTTLSEIIRGGLRPATTPDTKPGTSAVAEQFARFRAAGREQSAPSDQQSSSGPDAASERRQESKGSYDPRP</sequence>
<evidence type="ECO:0000313" key="3">
    <source>
        <dbReference type="EMBL" id="MBB3175560.1"/>
    </source>
</evidence>
<feature type="compositionally biased region" description="Basic and acidic residues" evidence="1">
    <location>
        <begin position="260"/>
        <end position="275"/>
    </location>
</feature>
<protein>
    <submittedName>
        <fullName evidence="4">Fic family protein</fullName>
    </submittedName>
    <submittedName>
        <fullName evidence="3">Fido (Protein-threonine AMPylation protein)</fullName>
    </submittedName>
</protein>
<dbReference type="Pfam" id="PF02661">
    <property type="entry name" value="Fic"/>
    <property type="match status" value="1"/>
</dbReference>
<evidence type="ECO:0000313" key="6">
    <source>
        <dbReference type="Proteomes" id="UP000565205"/>
    </source>
</evidence>
<feature type="domain" description="Fido" evidence="2">
    <location>
        <begin position="28"/>
        <end position="197"/>
    </location>
</feature>
<gene>
    <name evidence="3" type="ORF">FHR90_003416</name>
    <name evidence="4" type="ORF">HUK83_03635</name>
</gene>
<dbReference type="EMBL" id="JABXXQ010000036">
    <property type="protein sequence ID" value="NVN29431.1"/>
    <property type="molecule type" value="Genomic_DNA"/>
</dbReference>
<proteinExistence type="predicted"/>